<feature type="domain" description="Aerobactin siderophore biosynthesis IucA/IucC-like C-terminal" evidence="4">
    <location>
        <begin position="419"/>
        <end position="578"/>
    </location>
</feature>
<dbReference type="PANTHER" id="PTHR34384">
    <property type="entry name" value="L-2,3-DIAMINOPROPANOATE--CITRATE LIGASE"/>
    <property type="match status" value="1"/>
</dbReference>
<comment type="similarity">
    <text evidence="2">Belongs to the IucA/IucC family.</text>
</comment>
<dbReference type="Pfam" id="PF04183">
    <property type="entry name" value="IucA_IucC"/>
    <property type="match status" value="1"/>
</dbReference>
<evidence type="ECO:0000259" key="4">
    <source>
        <dbReference type="Pfam" id="PF06276"/>
    </source>
</evidence>
<proteinExistence type="inferred from homology"/>
<feature type="domain" description="Aerobactin siderophore biosynthesis IucA/IucC N-terminal" evidence="3">
    <location>
        <begin position="152"/>
        <end position="386"/>
    </location>
</feature>
<comment type="caution">
    <text evidence="5">The sequence shown here is derived from an EMBL/GenBank/DDBJ whole genome shotgun (WGS) entry which is preliminary data.</text>
</comment>
<comment type="pathway">
    <text evidence="1">Siderophore biosynthesis.</text>
</comment>
<reference evidence="6" key="1">
    <citation type="journal article" date="2019" name="Int. J. Syst. Evol. Microbiol.">
        <title>The Global Catalogue of Microorganisms (GCM) 10K type strain sequencing project: providing services to taxonomists for standard genome sequencing and annotation.</title>
        <authorList>
            <consortium name="The Broad Institute Genomics Platform"/>
            <consortium name="The Broad Institute Genome Sequencing Center for Infectious Disease"/>
            <person name="Wu L."/>
            <person name="Ma J."/>
        </authorList>
    </citation>
    <scope>NUCLEOTIDE SEQUENCE [LARGE SCALE GENOMIC DNA]</scope>
    <source>
        <strain evidence="6">CGMCC 1.12942</strain>
    </source>
</reference>
<dbReference type="Proteomes" id="UP001596500">
    <property type="component" value="Unassembled WGS sequence"/>
</dbReference>
<evidence type="ECO:0000313" key="5">
    <source>
        <dbReference type="EMBL" id="MFC7439648.1"/>
    </source>
</evidence>
<sequence length="608" mass="69803">MPKNTAEQASMQSFLNCYLREVGNYELVGGNGSDSHHPCDRLFSVCQTDKWVVCPLPHHGINIIAPVKYWSLTGRHLFHFPWHYITPTEERQQLDYVTFVTLITKELSISRNTAGYPDELVFRTIQSCQHIASYISARHADLKELYGPHFRFIDAEQSLVFGHLMHPTPKSRQGLSDLDQRLYSPELKGTFALHYFRAHRSIVKEDSTLSQSATQLIKEELLQDPELDESFKKAFLQADEYSILPVHPLQAQHLLQKQEIQQFIAQGLLVDLGVKGRAYHPTSSIRTLYHPQARFMLKCSLNIKITNSVRLNKLKELERGVEVSRILGTQIGKEMERKFPRFSIIQDPAYITVNIPGFEESGFELVLRENPFVEGQDKDVTLLAGLGQDPVTGKKSRLAHIITELAHKEQRSTQEVSCEWFRRYLSISFQPMMWLYLRYGIALEAHQQNSLVQLHEGYPHRFYYRDNQGYYYCESTFPELERILPGISEQSQTMCADAVADERLRYYLFINHLFGLINAFGTSGLADERELLLELRNALSEWQPSNRKPSSLIASLLENEQLPCKANLLTRLHDMDELVGPMESQSVYVPIPNPLLKGVNMANETSTS</sequence>
<dbReference type="InterPro" id="IPR037455">
    <property type="entry name" value="LucA/IucC-like"/>
</dbReference>
<organism evidence="5 6">
    <name type="scientific">Laceyella putida</name>
    <dbReference type="NCBI Taxonomy" id="110101"/>
    <lineage>
        <taxon>Bacteria</taxon>
        <taxon>Bacillati</taxon>
        <taxon>Bacillota</taxon>
        <taxon>Bacilli</taxon>
        <taxon>Bacillales</taxon>
        <taxon>Thermoactinomycetaceae</taxon>
        <taxon>Laceyella</taxon>
    </lineage>
</organism>
<dbReference type="EMBL" id="JBHTBW010000002">
    <property type="protein sequence ID" value="MFC7439648.1"/>
    <property type="molecule type" value="Genomic_DNA"/>
</dbReference>
<evidence type="ECO:0000256" key="1">
    <source>
        <dbReference type="ARBA" id="ARBA00004924"/>
    </source>
</evidence>
<dbReference type="InterPro" id="IPR022770">
    <property type="entry name" value="IucA/IucC-like_C"/>
</dbReference>
<dbReference type="RefSeq" id="WP_379862830.1">
    <property type="nucleotide sequence ID" value="NZ_JBHTBW010000002.1"/>
</dbReference>
<gene>
    <name evidence="5" type="ORF">ACFQNG_00490</name>
</gene>
<dbReference type="Pfam" id="PF06276">
    <property type="entry name" value="FhuF"/>
    <property type="match status" value="1"/>
</dbReference>
<evidence type="ECO:0000259" key="3">
    <source>
        <dbReference type="Pfam" id="PF04183"/>
    </source>
</evidence>
<protein>
    <submittedName>
        <fullName evidence="5">IucA/IucC family protein</fullName>
    </submittedName>
</protein>
<evidence type="ECO:0000313" key="6">
    <source>
        <dbReference type="Proteomes" id="UP001596500"/>
    </source>
</evidence>
<name>A0ABW2RFA8_9BACL</name>
<dbReference type="InterPro" id="IPR007310">
    <property type="entry name" value="Aerobactin_biosyn_IucA/IucC_N"/>
</dbReference>
<dbReference type="Gene3D" id="1.10.510.40">
    <property type="match status" value="1"/>
</dbReference>
<dbReference type="PANTHER" id="PTHR34384:SF5">
    <property type="entry name" value="L-2,3-DIAMINOPROPANOATE--CITRATE LIGASE"/>
    <property type="match status" value="1"/>
</dbReference>
<keyword evidence="6" id="KW-1185">Reference proteome</keyword>
<evidence type="ECO:0000256" key="2">
    <source>
        <dbReference type="ARBA" id="ARBA00007832"/>
    </source>
</evidence>
<accession>A0ABW2RFA8</accession>